<feature type="transmembrane region" description="Helical" evidence="8">
    <location>
        <begin position="47"/>
        <end position="66"/>
    </location>
</feature>
<feature type="transmembrane region" description="Helical" evidence="8">
    <location>
        <begin position="406"/>
        <end position="422"/>
    </location>
</feature>
<protein>
    <recommendedName>
        <fullName evidence="9">Wax synthase domain-containing protein</fullName>
    </recommendedName>
</protein>
<evidence type="ECO:0000313" key="11">
    <source>
        <dbReference type="Proteomes" id="UP000298138"/>
    </source>
</evidence>
<dbReference type="EMBL" id="ML220112">
    <property type="protein sequence ID" value="TGZ85174.1"/>
    <property type="molecule type" value="Genomic_DNA"/>
</dbReference>
<organism evidence="10 11">
    <name type="scientific">Ascodesmis nigricans</name>
    <dbReference type="NCBI Taxonomy" id="341454"/>
    <lineage>
        <taxon>Eukaryota</taxon>
        <taxon>Fungi</taxon>
        <taxon>Dikarya</taxon>
        <taxon>Ascomycota</taxon>
        <taxon>Pezizomycotina</taxon>
        <taxon>Pezizomycetes</taxon>
        <taxon>Pezizales</taxon>
        <taxon>Ascodesmidaceae</taxon>
        <taxon>Ascodesmis</taxon>
    </lineage>
</organism>
<dbReference type="AlphaFoldDB" id="A0A4S2N7Q2"/>
<dbReference type="PANTHER" id="PTHR31595">
    <property type="entry name" value="LONG-CHAIN-ALCOHOL O-FATTY-ACYLTRANSFERASE 3-RELATED"/>
    <property type="match status" value="1"/>
</dbReference>
<dbReference type="Pfam" id="PF13813">
    <property type="entry name" value="MBOAT_2"/>
    <property type="match status" value="1"/>
</dbReference>
<dbReference type="GO" id="GO:0008374">
    <property type="term" value="F:O-acyltransferase activity"/>
    <property type="evidence" value="ECO:0007669"/>
    <property type="project" value="InterPro"/>
</dbReference>
<evidence type="ECO:0000256" key="1">
    <source>
        <dbReference type="ARBA" id="ARBA00004141"/>
    </source>
</evidence>
<feature type="transmembrane region" description="Helical" evidence="8">
    <location>
        <begin position="12"/>
        <end position="32"/>
    </location>
</feature>
<comment type="pathway">
    <text evidence="2">Secondary metabolite biosynthesis.</text>
</comment>
<evidence type="ECO:0000256" key="7">
    <source>
        <dbReference type="ARBA" id="ARBA00023136"/>
    </source>
</evidence>
<keyword evidence="6 8" id="KW-1133">Transmembrane helix</keyword>
<feature type="transmembrane region" description="Helical" evidence="8">
    <location>
        <begin position="263"/>
        <end position="288"/>
    </location>
</feature>
<dbReference type="GO" id="GO:0016020">
    <property type="term" value="C:membrane"/>
    <property type="evidence" value="ECO:0007669"/>
    <property type="project" value="UniProtKB-SubCell"/>
</dbReference>
<dbReference type="OrthoDB" id="1077582at2759"/>
<evidence type="ECO:0000256" key="3">
    <source>
        <dbReference type="ARBA" id="ARBA00007282"/>
    </source>
</evidence>
<accession>A0A4S2N7Q2</accession>
<dbReference type="InterPro" id="IPR032805">
    <property type="entry name" value="Wax_synthase_dom"/>
</dbReference>
<feature type="transmembrane region" description="Helical" evidence="8">
    <location>
        <begin position="176"/>
        <end position="193"/>
    </location>
</feature>
<evidence type="ECO:0000256" key="5">
    <source>
        <dbReference type="ARBA" id="ARBA00022692"/>
    </source>
</evidence>
<dbReference type="Proteomes" id="UP000298138">
    <property type="component" value="Unassembled WGS sequence"/>
</dbReference>
<keyword evidence="4" id="KW-0808">Transferase</keyword>
<evidence type="ECO:0000313" key="10">
    <source>
        <dbReference type="EMBL" id="TGZ85174.1"/>
    </source>
</evidence>
<keyword evidence="11" id="KW-1185">Reference proteome</keyword>
<dbReference type="PANTHER" id="PTHR31595:SF57">
    <property type="entry name" value="OS04G0481900 PROTEIN"/>
    <property type="match status" value="1"/>
</dbReference>
<feature type="domain" description="Wax synthase" evidence="9">
    <location>
        <begin position="304"/>
        <end position="415"/>
    </location>
</feature>
<feature type="transmembrane region" description="Helical" evidence="8">
    <location>
        <begin position="379"/>
        <end position="400"/>
    </location>
</feature>
<dbReference type="STRING" id="341454.A0A4S2N7Q2"/>
<evidence type="ECO:0000256" key="6">
    <source>
        <dbReference type="ARBA" id="ARBA00022989"/>
    </source>
</evidence>
<reference evidence="10 11" key="1">
    <citation type="submission" date="2019-04" db="EMBL/GenBank/DDBJ databases">
        <title>Comparative genomics and transcriptomics to analyze fruiting body development in filamentous ascomycetes.</title>
        <authorList>
            <consortium name="DOE Joint Genome Institute"/>
            <person name="Lutkenhaus R."/>
            <person name="Traeger S."/>
            <person name="Breuer J."/>
            <person name="Kuo A."/>
            <person name="Lipzen A."/>
            <person name="Pangilinan J."/>
            <person name="Dilworth D."/>
            <person name="Sandor L."/>
            <person name="Poggeler S."/>
            <person name="Barry K."/>
            <person name="Grigoriev I.V."/>
            <person name="Nowrousian M."/>
        </authorList>
    </citation>
    <scope>NUCLEOTIDE SEQUENCE [LARGE SCALE GENOMIC DNA]</scope>
    <source>
        <strain evidence="10 11">CBS 389.68</strain>
    </source>
</reference>
<evidence type="ECO:0000256" key="2">
    <source>
        <dbReference type="ARBA" id="ARBA00005179"/>
    </source>
</evidence>
<proteinExistence type="inferred from homology"/>
<comment type="subcellular location">
    <subcellularLocation>
        <location evidence="1">Membrane</location>
        <topology evidence="1">Multi-pass membrane protein</topology>
    </subcellularLocation>
</comment>
<keyword evidence="5 8" id="KW-0812">Transmembrane</keyword>
<keyword evidence="7 8" id="KW-0472">Membrane</keyword>
<feature type="transmembrane region" description="Helical" evidence="8">
    <location>
        <begin position="443"/>
        <end position="461"/>
    </location>
</feature>
<name>A0A4S2N7Q2_9PEZI</name>
<evidence type="ECO:0000256" key="4">
    <source>
        <dbReference type="ARBA" id="ARBA00022679"/>
    </source>
</evidence>
<dbReference type="InParanoid" id="A0A4S2N7Q2"/>
<evidence type="ECO:0000259" key="9">
    <source>
        <dbReference type="Pfam" id="PF13813"/>
    </source>
</evidence>
<gene>
    <name evidence="10" type="ORF">EX30DRAFT_368280</name>
</gene>
<dbReference type="GO" id="GO:0006629">
    <property type="term" value="P:lipid metabolic process"/>
    <property type="evidence" value="ECO:0007669"/>
    <property type="project" value="InterPro"/>
</dbReference>
<evidence type="ECO:0000256" key="8">
    <source>
        <dbReference type="SAM" id="Phobius"/>
    </source>
</evidence>
<dbReference type="InterPro" id="IPR044851">
    <property type="entry name" value="Wax_synthase"/>
</dbReference>
<sequence length="515" mass="58215">MTTIETSLRQSPALLPGLALLLSTVLTAPFLARCPSHPFSNPKHPALLHHLLLPQLISTLTLYAPIPRRLKPYLAFPPIFACYYTLLGTSSPISPPTGYAIGTFIAFHSFKCLELFIFTPPPERRPTGFWDAVGLSANMRGIGEEFCTPLPRERDLVVTESGERKIDRSRWWRRRIIRLLVVWIWLDVLTWWMRYADAGYYTPIRLGMAESVEKVYLFPGTRNAAHDQQMANVTVPLPFDLEPPLEGTWTRTGVDAAVYTLRILLAGTAIIGAITGAQCAISIVLAGLGEITGYRKGWCGIEAWPDTFGHPQEGDFGYGIRGFWSRGWHQLFRRVFIAPVEWAFPRTSKKAVANGTTNKTTNEKFLSSNGGWRRSARKLGYSIVPFFLSSLLHFLGVWTASLPNRGWGAFQFFLLQPLGVFIETPLLQLRSSSTGTRRQILKVMVYIWTVTWLVITARGFFEEYRWSGLWWTEPVPFRWIGEGGKLTWRWGGQWMRWAHGAEGGIAGDWGIVFCG</sequence>
<comment type="similarity">
    <text evidence="3">Belongs to the wax synthase family.</text>
</comment>